<evidence type="ECO:0000313" key="3">
    <source>
        <dbReference type="EMBL" id="NJC56269.1"/>
    </source>
</evidence>
<reference evidence="3 4" key="1">
    <citation type="submission" date="2020-03" db="EMBL/GenBank/DDBJ databases">
        <title>Sequencing the genomes of 1000 actinobacteria strains.</title>
        <authorList>
            <person name="Klenk H.-P."/>
        </authorList>
    </citation>
    <scope>NUCLEOTIDE SEQUENCE [LARGE SCALE GENOMIC DNA]</scope>
    <source>
        <strain evidence="3 4">DSM 18964</strain>
    </source>
</reference>
<feature type="region of interest" description="Disordered" evidence="1">
    <location>
        <begin position="176"/>
        <end position="259"/>
    </location>
</feature>
<feature type="compositionally biased region" description="Basic and acidic residues" evidence="1">
    <location>
        <begin position="496"/>
        <end position="505"/>
    </location>
</feature>
<feature type="compositionally biased region" description="Basic and acidic residues" evidence="1">
    <location>
        <begin position="657"/>
        <end position="668"/>
    </location>
</feature>
<feature type="compositionally biased region" description="Basic and acidic residues" evidence="1">
    <location>
        <begin position="246"/>
        <end position="259"/>
    </location>
</feature>
<keyword evidence="2" id="KW-1133">Transmembrane helix</keyword>
<feature type="compositionally biased region" description="Basic and acidic residues" evidence="1">
    <location>
        <begin position="412"/>
        <end position="424"/>
    </location>
</feature>
<sequence length="735" mass="75632">MDTSIIVVIAIIVVFAVAVPTMIRKSATELSRVEIDTVPDEAQVVAADPQIPGHDDTERARVFHSDASVEPTVPSPDVAPLTTAPTFTLSAPSPEFALIDGQAKTRSTSDTDTTTAEAAAEHQRSVLPVAVGETRSALTDDLSRSGHRASATESAAPGMRDNVRSLHPAVRAVFNESRQNTGGGHSSGGTNPGRSAGGHLGDHSAAGPDRSGSPQRGTPHDRSTGPSTAGATRRGTQIPDPNFGADEDHSMSDKATRLRESKKSLGARTRGFALLFLASVLGVLVTGVLALFSVVHVAFTGVFLGLAIVSLFVVRTLNLRKRKIKARLRQLERPSTKRSGSQTKTEPRRTAAPNATKAVQTNGAPTKAAPTSAARSAAAPTNGAQTAAEPRSGTRSAQPRNGSQSSAGATSSERRAAEASKPAEGRSSVAAKSSEGRSAVAAEPAEGRSAVAAEPAEGRSAGSTKAAQARAVMQRNVTAKHDREEANTGEIPLVRIRNEAAEGHTTRQVLFTGPIPVVEEATPEAAGTKTAGNDTAQAAPTTASAPAAEASESSASTPETSPSSDLGQVSASAVESDSAVESESTVAAADASTVATAKTDDSAKTVGADETVGAAEGIEAAGADGAAAVSDPFMQRLQARDAWSPTPLPVPSYVDAPRVEHPVPETKAADASSYETEARSREDIAAEFAAELGYRPELSDSAREDGPLEHGRKAIRTNKAPDLGAVDDVLARRRA</sequence>
<protein>
    <submittedName>
        <fullName evidence="3">Uncharacterized protein</fullName>
    </submittedName>
</protein>
<feature type="compositionally biased region" description="Polar residues" evidence="1">
    <location>
        <begin position="393"/>
        <end position="404"/>
    </location>
</feature>
<dbReference type="Proteomes" id="UP000576792">
    <property type="component" value="Unassembled WGS sequence"/>
</dbReference>
<feature type="transmembrane region" description="Helical" evidence="2">
    <location>
        <begin position="6"/>
        <end position="23"/>
    </location>
</feature>
<feature type="transmembrane region" description="Helical" evidence="2">
    <location>
        <begin position="272"/>
        <end position="292"/>
    </location>
</feature>
<keyword evidence="2" id="KW-0812">Transmembrane</keyword>
<keyword evidence="4" id="KW-1185">Reference proteome</keyword>
<accession>A0A846RR90</accession>
<feature type="compositionally biased region" description="Gly residues" evidence="1">
    <location>
        <begin position="181"/>
        <end position="199"/>
    </location>
</feature>
<feature type="compositionally biased region" description="Low complexity" evidence="1">
    <location>
        <begin position="364"/>
        <end position="388"/>
    </location>
</feature>
<feature type="transmembrane region" description="Helical" evidence="2">
    <location>
        <begin position="298"/>
        <end position="317"/>
    </location>
</feature>
<keyword evidence="2" id="KW-0472">Membrane</keyword>
<feature type="region of interest" description="Disordered" evidence="1">
    <location>
        <begin position="640"/>
        <end position="735"/>
    </location>
</feature>
<dbReference type="RefSeq" id="WP_167950166.1">
    <property type="nucleotide sequence ID" value="NZ_BAAAPQ010000026.1"/>
</dbReference>
<feature type="region of interest" description="Disordered" evidence="1">
    <location>
        <begin position="329"/>
        <end position="608"/>
    </location>
</feature>
<comment type="caution">
    <text evidence="3">The sequence shown here is derived from an EMBL/GenBank/DDBJ whole genome shotgun (WGS) entry which is preliminary data.</text>
</comment>
<evidence type="ECO:0000256" key="1">
    <source>
        <dbReference type="SAM" id="MobiDB-lite"/>
    </source>
</evidence>
<evidence type="ECO:0000313" key="4">
    <source>
        <dbReference type="Proteomes" id="UP000576792"/>
    </source>
</evidence>
<feature type="compositionally biased region" description="Basic and acidic residues" evidence="1">
    <location>
        <begin position="697"/>
        <end position="712"/>
    </location>
</feature>
<proteinExistence type="predicted"/>
<evidence type="ECO:0000256" key="2">
    <source>
        <dbReference type="SAM" id="Phobius"/>
    </source>
</evidence>
<feature type="compositionally biased region" description="Low complexity" evidence="1">
    <location>
        <begin position="538"/>
        <end position="597"/>
    </location>
</feature>
<dbReference type="AlphaFoldDB" id="A0A846RR90"/>
<gene>
    <name evidence="3" type="ORF">BKA07_001304</name>
</gene>
<feature type="compositionally biased region" description="Low complexity" evidence="1">
    <location>
        <begin position="108"/>
        <end position="118"/>
    </location>
</feature>
<dbReference type="EMBL" id="JAATJN010000001">
    <property type="protein sequence ID" value="NJC56269.1"/>
    <property type="molecule type" value="Genomic_DNA"/>
</dbReference>
<organism evidence="3 4">
    <name type="scientific">Brevibacterium marinum</name>
    <dbReference type="NCBI Taxonomy" id="418643"/>
    <lineage>
        <taxon>Bacteria</taxon>
        <taxon>Bacillati</taxon>
        <taxon>Actinomycetota</taxon>
        <taxon>Actinomycetes</taxon>
        <taxon>Micrococcales</taxon>
        <taxon>Brevibacteriaceae</taxon>
        <taxon>Brevibacterium</taxon>
    </lineage>
</organism>
<name>A0A846RR90_9MICO</name>
<feature type="region of interest" description="Disordered" evidence="1">
    <location>
        <begin position="102"/>
        <end position="162"/>
    </location>
</feature>